<protein>
    <submittedName>
        <fullName evidence="2">Uncharacterized protein</fullName>
    </submittedName>
</protein>
<sequence length="87" mass="9451">MWDLTTALDRYYARMNSLSGMTMSAQGASSDKTTPASATAASTNATAAFLANRPVAPVLQVDSFPFSSLKKKSIYESEEIGVRFYTR</sequence>
<accession>A0A0M3IXH1</accession>
<dbReference type="WBParaSite" id="ALUE_0002344901-mRNA-1">
    <property type="protein sequence ID" value="ALUE_0002344901-mRNA-1"/>
    <property type="gene ID" value="ALUE_0002344901"/>
</dbReference>
<proteinExistence type="predicted"/>
<dbReference type="AlphaFoldDB" id="A0A0M3IXH1"/>
<dbReference type="Proteomes" id="UP000036681">
    <property type="component" value="Unplaced"/>
</dbReference>
<name>A0A0M3IXH1_ASCLU</name>
<evidence type="ECO:0000313" key="2">
    <source>
        <dbReference type="WBParaSite" id="ALUE_0002344901-mRNA-1"/>
    </source>
</evidence>
<keyword evidence="1" id="KW-1185">Reference proteome</keyword>
<evidence type="ECO:0000313" key="1">
    <source>
        <dbReference type="Proteomes" id="UP000036681"/>
    </source>
</evidence>
<reference evidence="2" key="1">
    <citation type="submission" date="2017-02" db="UniProtKB">
        <authorList>
            <consortium name="WormBaseParasite"/>
        </authorList>
    </citation>
    <scope>IDENTIFICATION</scope>
</reference>
<organism evidence="1 2">
    <name type="scientific">Ascaris lumbricoides</name>
    <name type="common">Giant roundworm</name>
    <dbReference type="NCBI Taxonomy" id="6252"/>
    <lineage>
        <taxon>Eukaryota</taxon>
        <taxon>Metazoa</taxon>
        <taxon>Ecdysozoa</taxon>
        <taxon>Nematoda</taxon>
        <taxon>Chromadorea</taxon>
        <taxon>Rhabditida</taxon>
        <taxon>Spirurina</taxon>
        <taxon>Ascaridomorpha</taxon>
        <taxon>Ascaridoidea</taxon>
        <taxon>Ascarididae</taxon>
        <taxon>Ascaris</taxon>
    </lineage>
</organism>